<dbReference type="GO" id="GO:0005829">
    <property type="term" value="C:cytosol"/>
    <property type="evidence" value="ECO:0007669"/>
    <property type="project" value="TreeGrafter"/>
</dbReference>
<evidence type="ECO:0000313" key="3">
    <source>
        <dbReference type="Proteomes" id="UP000186917"/>
    </source>
</evidence>
<feature type="domain" description="Glutamine amidotransferase" evidence="1">
    <location>
        <begin position="44"/>
        <end position="185"/>
    </location>
</feature>
<dbReference type="STRING" id="477680.SAMN05421788_11377"/>
<sequence length="246" mass="27204">MHLHFIIHELFEAPGAYENWATKHHYTVTYSRVYAGDPLPASIQPIDLLIVMGGPQSPHTTQAECPHFDAAAEMNIIQQYVAAGKAVIGVCLGAQLIGEALGGTVEHSPEKEIGVFPVSLTEAGKQNSKFQHFPSTFASGHWHSDMPGLTPDSTVIAYSEGCPRQIVEFSNLVYGLQCHMEFTPELVELLITHSANDFTTPGTYSYVQKPEQIRNSPYNEMNQLLFGFLDQLVLEYQSIHEKSGDV</sequence>
<dbReference type="InterPro" id="IPR029062">
    <property type="entry name" value="Class_I_gatase-like"/>
</dbReference>
<dbReference type="InterPro" id="IPR044992">
    <property type="entry name" value="ChyE-like"/>
</dbReference>
<dbReference type="PROSITE" id="PS51273">
    <property type="entry name" value="GATASE_TYPE_1"/>
    <property type="match status" value="1"/>
</dbReference>
<protein>
    <submittedName>
        <fullName evidence="2">GMP synthase (Glutamine-hydrolysing)</fullName>
    </submittedName>
</protein>
<proteinExistence type="predicted"/>
<name>A0A173MBQ9_9BACT</name>
<evidence type="ECO:0000313" key="2">
    <source>
        <dbReference type="EMBL" id="SIT33717.1"/>
    </source>
</evidence>
<dbReference type="NCBIfam" id="NF006098">
    <property type="entry name" value="PRK08250.1"/>
    <property type="match status" value="1"/>
</dbReference>
<dbReference type="Gene3D" id="3.40.50.880">
    <property type="match status" value="1"/>
</dbReference>
<dbReference type="EMBL" id="FTOR01000013">
    <property type="protein sequence ID" value="SIT33717.1"/>
    <property type="molecule type" value="Genomic_DNA"/>
</dbReference>
<dbReference type="RefSeq" id="WP_076382364.1">
    <property type="nucleotide sequence ID" value="NZ_AP017422.1"/>
</dbReference>
<dbReference type="FunFam" id="3.40.50.880:FF:000033">
    <property type="entry name" value="Glutamine amidotransferase class-I"/>
    <property type="match status" value="1"/>
</dbReference>
<dbReference type="OrthoDB" id="9807137at2"/>
<keyword evidence="3" id="KW-1185">Reference proteome</keyword>
<dbReference type="PANTHER" id="PTHR42695:SF5">
    <property type="entry name" value="GLUTAMINE AMIDOTRANSFERASE YLR126C-RELATED"/>
    <property type="match status" value="1"/>
</dbReference>
<reference evidence="3" key="1">
    <citation type="submission" date="2017-01" db="EMBL/GenBank/DDBJ databases">
        <authorList>
            <person name="Varghese N."/>
            <person name="Submissions S."/>
        </authorList>
    </citation>
    <scope>NUCLEOTIDE SEQUENCE [LARGE SCALE GENOMIC DNA]</scope>
    <source>
        <strain evidence="3">DSM 21054</strain>
    </source>
</reference>
<dbReference type="Proteomes" id="UP000186917">
    <property type="component" value="Unassembled WGS sequence"/>
</dbReference>
<organism evidence="2 3">
    <name type="scientific">Filimonas lacunae</name>
    <dbReference type="NCBI Taxonomy" id="477680"/>
    <lineage>
        <taxon>Bacteria</taxon>
        <taxon>Pseudomonadati</taxon>
        <taxon>Bacteroidota</taxon>
        <taxon>Chitinophagia</taxon>
        <taxon>Chitinophagales</taxon>
        <taxon>Chitinophagaceae</taxon>
        <taxon>Filimonas</taxon>
    </lineage>
</organism>
<dbReference type="AlphaFoldDB" id="A0A173MBQ9"/>
<accession>A0A173MBQ9</accession>
<dbReference type="CDD" id="cd01741">
    <property type="entry name" value="GATase1_1"/>
    <property type="match status" value="1"/>
</dbReference>
<dbReference type="SUPFAM" id="SSF52317">
    <property type="entry name" value="Class I glutamine amidotransferase-like"/>
    <property type="match status" value="1"/>
</dbReference>
<dbReference type="Pfam" id="PF00117">
    <property type="entry name" value="GATase"/>
    <property type="match status" value="1"/>
</dbReference>
<dbReference type="KEGG" id="fln:FLA_0972"/>
<evidence type="ECO:0000259" key="1">
    <source>
        <dbReference type="Pfam" id="PF00117"/>
    </source>
</evidence>
<dbReference type="InterPro" id="IPR017926">
    <property type="entry name" value="GATASE"/>
</dbReference>
<gene>
    <name evidence="2" type="ORF">SAMN05421788_11377</name>
</gene>
<dbReference type="PANTHER" id="PTHR42695">
    <property type="entry name" value="GLUTAMINE AMIDOTRANSFERASE YLR126C-RELATED"/>
    <property type="match status" value="1"/>
</dbReference>